<evidence type="ECO:0000313" key="1">
    <source>
        <dbReference type="EMBL" id="MEI9401919.1"/>
    </source>
</evidence>
<protein>
    <submittedName>
        <fullName evidence="1">Uncharacterized protein</fullName>
    </submittedName>
</protein>
<dbReference type="RefSeq" id="WP_337092244.1">
    <property type="nucleotide sequence ID" value="NZ_JAPYKO010000003.1"/>
</dbReference>
<accession>A0ABU8KAR7</accession>
<proteinExistence type="predicted"/>
<gene>
    <name evidence="1" type="ORF">O7A05_06965</name>
</gene>
<dbReference type="EMBL" id="JAPYKO010000003">
    <property type="protein sequence ID" value="MEI9401919.1"/>
    <property type="molecule type" value="Genomic_DNA"/>
</dbReference>
<evidence type="ECO:0000313" key="2">
    <source>
        <dbReference type="Proteomes" id="UP001366503"/>
    </source>
</evidence>
<dbReference type="Proteomes" id="UP001366503">
    <property type="component" value="Unassembled WGS sequence"/>
</dbReference>
<keyword evidence="2" id="KW-1185">Reference proteome</keyword>
<name>A0ABU8KAR7_9HYPH</name>
<sequence>MAEEITANFIRNPDLSERKDGVPGQYVGASHYRKDAATYFAQSRDARSSVDALFGSLVDPVCGVFDAAVSFTGSPDNQATEKRRLLVNCFFGFARPDLVLWWT</sequence>
<reference evidence="1 2" key="1">
    <citation type="submission" date="2022-12" db="EMBL/GenBank/DDBJ databases">
        <authorList>
            <person name="Muema E."/>
        </authorList>
    </citation>
    <scope>NUCLEOTIDE SEQUENCE [LARGE SCALE GENOMIC DNA]</scope>
    <source>
        <strain evidence="2">1330</strain>
    </source>
</reference>
<comment type="caution">
    <text evidence="1">The sequence shown here is derived from an EMBL/GenBank/DDBJ whole genome shotgun (WGS) entry which is preliminary data.</text>
</comment>
<organism evidence="1 2">
    <name type="scientific">Mesorhizobium argentiipisi</name>
    <dbReference type="NCBI Taxonomy" id="3015175"/>
    <lineage>
        <taxon>Bacteria</taxon>
        <taxon>Pseudomonadati</taxon>
        <taxon>Pseudomonadota</taxon>
        <taxon>Alphaproteobacteria</taxon>
        <taxon>Hyphomicrobiales</taxon>
        <taxon>Phyllobacteriaceae</taxon>
        <taxon>Mesorhizobium</taxon>
    </lineage>
</organism>